<comment type="caution">
    <text evidence="2">The sequence shown here is derived from an EMBL/GenBank/DDBJ whole genome shotgun (WGS) entry which is preliminary data.</text>
</comment>
<keyword evidence="3" id="KW-1185">Reference proteome</keyword>
<feature type="region of interest" description="Disordered" evidence="1">
    <location>
        <begin position="77"/>
        <end position="107"/>
    </location>
</feature>
<dbReference type="EMBL" id="BLJY01000010">
    <property type="protein sequence ID" value="GFF19663.1"/>
    <property type="molecule type" value="Genomic_DNA"/>
</dbReference>
<evidence type="ECO:0000256" key="1">
    <source>
        <dbReference type="SAM" id="MobiDB-lite"/>
    </source>
</evidence>
<accession>A0A5M3ZA24</accession>
<gene>
    <name evidence="2" type="ORF">ATEIFO6365_0010044300</name>
</gene>
<evidence type="ECO:0000313" key="3">
    <source>
        <dbReference type="Proteomes" id="UP000452235"/>
    </source>
</evidence>
<name>A0A5M3ZA24_ASPTE</name>
<proteinExistence type="predicted"/>
<organism evidence="2 3">
    <name type="scientific">Aspergillus terreus</name>
    <dbReference type="NCBI Taxonomy" id="33178"/>
    <lineage>
        <taxon>Eukaryota</taxon>
        <taxon>Fungi</taxon>
        <taxon>Dikarya</taxon>
        <taxon>Ascomycota</taxon>
        <taxon>Pezizomycotina</taxon>
        <taxon>Eurotiomycetes</taxon>
        <taxon>Eurotiomycetidae</taxon>
        <taxon>Eurotiales</taxon>
        <taxon>Aspergillaceae</taxon>
        <taxon>Aspergillus</taxon>
        <taxon>Aspergillus subgen. Circumdati</taxon>
    </lineage>
</organism>
<feature type="compositionally biased region" description="Polar residues" evidence="1">
    <location>
        <begin position="77"/>
        <end position="88"/>
    </location>
</feature>
<dbReference type="AlphaFoldDB" id="A0A5M3ZA24"/>
<protein>
    <submittedName>
        <fullName evidence="2">Uncharacterized protein</fullName>
    </submittedName>
</protein>
<feature type="region of interest" description="Disordered" evidence="1">
    <location>
        <begin position="20"/>
        <end position="51"/>
    </location>
</feature>
<sequence length="107" mass="11548">MSWKKLATVFPRAGGQFRLPIGTTQTRQSSTWHRHTVSSLANQNTTKSQDEKTGKLEYLLHAALLLICLDDPMLTEQLEQQPTSSSTGPAKAQCGPSPSGSHAAASK</sequence>
<reference evidence="2 3" key="1">
    <citation type="submission" date="2020-01" db="EMBL/GenBank/DDBJ databases">
        <title>Aspergillus terreus IFO 6365 whole genome shotgun sequence.</title>
        <authorList>
            <person name="Kanamasa S."/>
            <person name="Takahashi H."/>
        </authorList>
    </citation>
    <scope>NUCLEOTIDE SEQUENCE [LARGE SCALE GENOMIC DNA]</scope>
    <source>
        <strain evidence="2 3">IFO 6365</strain>
    </source>
</reference>
<evidence type="ECO:0000313" key="2">
    <source>
        <dbReference type="EMBL" id="GFF19663.1"/>
    </source>
</evidence>
<feature type="compositionally biased region" description="Polar residues" evidence="1">
    <location>
        <begin position="22"/>
        <end position="47"/>
    </location>
</feature>
<dbReference type="Proteomes" id="UP000452235">
    <property type="component" value="Unassembled WGS sequence"/>
</dbReference>
<feature type="compositionally biased region" description="Low complexity" evidence="1">
    <location>
        <begin position="95"/>
        <end position="107"/>
    </location>
</feature>